<evidence type="ECO:0000313" key="1">
    <source>
        <dbReference type="EMBL" id="VIO66363.1"/>
    </source>
</evidence>
<dbReference type="Proteomes" id="UP000328092">
    <property type="component" value="Unassembled WGS sequence"/>
</dbReference>
<dbReference type="RefSeq" id="WP_244626420.1">
    <property type="nucleotide sequence ID" value="NZ_CAADFC020000004.1"/>
</dbReference>
<gene>
    <name evidence="1" type="ORF">CI1B_14840</name>
</gene>
<name>A0A508SV36_9BRAD</name>
<evidence type="ECO:0000313" key="2">
    <source>
        <dbReference type="Proteomes" id="UP000328092"/>
    </source>
</evidence>
<proteinExistence type="predicted"/>
<comment type="caution">
    <text evidence="1">The sequence shown here is derived from an EMBL/GenBank/DDBJ whole genome shotgun (WGS) entry which is preliminary data.</text>
</comment>
<dbReference type="AlphaFoldDB" id="A0A508SV36"/>
<accession>A0A508SV36</accession>
<reference evidence="1" key="1">
    <citation type="submission" date="2019-02" db="EMBL/GenBank/DDBJ databases">
        <authorList>
            <person name="Pothier F.J."/>
        </authorList>
    </citation>
    <scope>NUCLEOTIDE SEQUENCE</scope>
    <source>
        <strain evidence="1">CI-1B</strain>
    </source>
</reference>
<keyword evidence="2" id="KW-1185">Reference proteome</keyword>
<sequence length="47" mass="4954">MRKAIAQLDAEQKAQLLYLADLGTAMFSSALVVSVLKGIMDMLVGAA</sequence>
<protein>
    <submittedName>
        <fullName evidence="1">Uncharacterized protein</fullName>
    </submittedName>
</protein>
<dbReference type="EMBL" id="CAADFC020000004">
    <property type="protein sequence ID" value="VIO66363.1"/>
    <property type="molecule type" value="Genomic_DNA"/>
</dbReference>
<organism evidence="1 2">
    <name type="scientific">Bradyrhizobium ivorense</name>
    <dbReference type="NCBI Taxonomy" id="2511166"/>
    <lineage>
        <taxon>Bacteria</taxon>
        <taxon>Pseudomonadati</taxon>
        <taxon>Pseudomonadota</taxon>
        <taxon>Alphaproteobacteria</taxon>
        <taxon>Hyphomicrobiales</taxon>
        <taxon>Nitrobacteraceae</taxon>
        <taxon>Bradyrhizobium</taxon>
    </lineage>
</organism>